<dbReference type="Proteomes" id="UP001230328">
    <property type="component" value="Unassembled WGS sequence"/>
</dbReference>
<dbReference type="RefSeq" id="WP_307532258.1">
    <property type="nucleotide sequence ID" value="NZ_JAUSZI010000003.1"/>
</dbReference>
<evidence type="ECO:0000256" key="1">
    <source>
        <dbReference type="SAM" id="MobiDB-lite"/>
    </source>
</evidence>
<comment type="caution">
    <text evidence="2">The sequence shown here is derived from an EMBL/GenBank/DDBJ whole genome shotgun (WGS) entry which is preliminary data.</text>
</comment>
<name>A0ABU0TCL0_9ACTN</name>
<feature type="region of interest" description="Disordered" evidence="1">
    <location>
        <begin position="65"/>
        <end position="123"/>
    </location>
</feature>
<accession>A0ABU0TCL0</accession>
<reference evidence="2 3" key="1">
    <citation type="submission" date="2023-07" db="EMBL/GenBank/DDBJ databases">
        <title>Comparative genomics of wheat-associated soil bacteria to identify genetic determinants of phenazine resistance.</title>
        <authorList>
            <person name="Mouncey N."/>
        </authorList>
    </citation>
    <scope>NUCLEOTIDE SEQUENCE [LARGE SCALE GENOMIC DNA]</scope>
    <source>
        <strain evidence="2 3">V2I4</strain>
    </source>
</reference>
<evidence type="ECO:0000313" key="2">
    <source>
        <dbReference type="EMBL" id="MDQ1033529.1"/>
    </source>
</evidence>
<keyword evidence="3" id="KW-1185">Reference proteome</keyword>
<sequence>MTSPLDGYDPDGPADDAALDALLFAADDAVLDTLNSATDLDEGCARIFAASVTPDQAPVPYFLRIPASPPPSQPPSLVEAASRLPAHGPGADPRRKAAGPVDASAQHERAGVDEASATRQRRR</sequence>
<gene>
    <name evidence="2" type="ORF">QF035_011198</name>
</gene>
<proteinExistence type="predicted"/>
<dbReference type="EMBL" id="JAUSZI010000003">
    <property type="protein sequence ID" value="MDQ1033529.1"/>
    <property type="molecule type" value="Genomic_DNA"/>
</dbReference>
<organism evidence="2 3">
    <name type="scientific">Streptomyces umbrinus</name>
    <dbReference type="NCBI Taxonomy" id="67370"/>
    <lineage>
        <taxon>Bacteria</taxon>
        <taxon>Bacillati</taxon>
        <taxon>Actinomycetota</taxon>
        <taxon>Actinomycetes</taxon>
        <taxon>Kitasatosporales</taxon>
        <taxon>Streptomycetaceae</taxon>
        <taxon>Streptomyces</taxon>
        <taxon>Streptomyces phaeochromogenes group</taxon>
    </lineage>
</organism>
<evidence type="ECO:0000313" key="3">
    <source>
        <dbReference type="Proteomes" id="UP001230328"/>
    </source>
</evidence>
<protein>
    <submittedName>
        <fullName evidence="2">Uncharacterized protein</fullName>
    </submittedName>
</protein>